<gene>
    <name evidence="1" type="ORF">BGX16_1544</name>
</gene>
<dbReference type="EMBL" id="PGEX01000001">
    <property type="protein sequence ID" value="PJJ41566.1"/>
    <property type="molecule type" value="Genomic_DNA"/>
</dbReference>
<sequence>MQATSNTLFSSTAEKARVVRTPQEFEIAQERARKALFAEMTAVKPERIYESSRQTAKLSPMVAFAVFIASLSVRD</sequence>
<dbReference type="RefSeq" id="WP_100425525.1">
    <property type="nucleotide sequence ID" value="NZ_JAQXKX010000028.1"/>
</dbReference>
<reference evidence="1 2" key="1">
    <citation type="submission" date="2017-11" db="EMBL/GenBank/DDBJ databases">
        <title>Animal gut microbial communities from fecal samples from Wisconsin, USA.</title>
        <authorList>
            <person name="Neumann A."/>
        </authorList>
    </citation>
    <scope>NUCLEOTIDE SEQUENCE [LARGE SCALE GENOMIC DNA]</scope>
    <source>
        <strain evidence="1 2">UWS3</strain>
    </source>
</reference>
<protein>
    <submittedName>
        <fullName evidence="1">Uncharacterized protein</fullName>
    </submittedName>
</protein>
<comment type="caution">
    <text evidence="1">The sequence shown here is derived from an EMBL/GenBank/DDBJ whole genome shotgun (WGS) entry which is preliminary data.</text>
</comment>
<dbReference type="Proteomes" id="UP000231134">
    <property type="component" value="Unassembled WGS sequence"/>
</dbReference>
<name>A0A2M9A771_9BACT</name>
<proteinExistence type="predicted"/>
<organism evidence="1 2">
    <name type="scientific">Hallerella succinigenes</name>
    <dbReference type="NCBI Taxonomy" id="1896222"/>
    <lineage>
        <taxon>Bacteria</taxon>
        <taxon>Pseudomonadati</taxon>
        <taxon>Fibrobacterota</taxon>
        <taxon>Fibrobacteria</taxon>
        <taxon>Fibrobacterales</taxon>
        <taxon>Fibrobacteraceae</taxon>
        <taxon>Hallerella</taxon>
    </lineage>
</organism>
<evidence type="ECO:0000313" key="1">
    <source>
        <dbReference type="EMBL" id="PJJ41566.1"/>
    </source>
</evidence>
<keyword evidence="2" id="KW-1185">Reference proteome</keyword>
<dbReference type="AlphaFoldDB" id="A0A2M9A771"/>
<evidence type="ECO:0000313" key="2">
    <source>
        <dbReference type="Proteomes" id="UP000231134"/>
    </source>
</evidence>
<accession>A0A2M9A771</accession>